<name>A0ABD5AZM3_STACR</name>
<gene>
    <name evidence="1" type="ORF">RCF65_11825</name>
</gene>
<sequence>VDGVKINRNPILPVNPDAQNRIGATKIVKTTIKVIINNKSKAVKVVEKVGGKKAANAFNKAYNPLVKELKPMLKWSEVPANSVRDVLSE</sequence>
<comment type="caution">
    <text evidence="1">The sequence shown here is derived from an EMBL/GenBank/DDBJ whole genome shotgun (WGS) entry which is preliminary data.</text>
</comment>
<protein>
    <submittedName>
        <fullName evidence="1">Uncharacterized protein</fullName>
    </submittedName>
</protein>
<organism evidence="1 2">
    <name type="scientific">Staphylococcus chromogenes</name>
    <name type="common">Staphylococcus hyicus subsp. chromogenes</name>
    <dbReference type="NCBI Taxonomy" id="46126"/>
    <lineage>
        <taxon>Bacteria</taxon>
        <taxon>Bacillati</taxon>
        <taxon>Bacillota</taxon>
        <taxon>Bacilli</taxon>
        <taxon>Bacillales</taxon>
        <taxon>Staphylococcaceae</taxon>
        <taxon>Staphylococcus</taxon>
    </lineage>
</organism>
<dbReference type="AlphaFoldDB" id="A0ABD5AZM3"/>
<dbReference type="EMBL" id="JAVGJF010000305">
    <property type="protein sequence ID" value="MDQ7176659.1"/>
    <property type="molecule type" value="Genomic_DNA"/>
</dbReference>
<feature type="non-terminal residue" evidence="1">
    <location>
        <position position="1"/>
    </location>
</feature>
<proteinExistence type="predicted"/>
<dbReference type="Proteomes" id="UP001240157">
    <property type="component" value="Unassembled WGS sequence"/>
</dbReference>
<reference evidence="1 2" key="1">
    <citation type="submission" date="2023-08" db="EMBL/GenBank/DDBJ databases">
        <title>Whole genome sequencing of Staphylococcus chromogenes NNSch 2386.</title>
        <authorList>
            <person name="Kropotov V.S."/>
            <person name="Boriskina E.V."/>
            <person name="Gordinskaya N.A."/>
            <person name="Shkurkina I.S."/>
            <person name="Kryazhev D.V."/>
            <person name="Alekseeva A.E."/>
            <person name="Makhova M.A."/>
        </authorList>
    </citation>
    <scope>NUCLEOTIDE SEQUENCE [LARGE SCALE GENOMIC DNA]</scope>
    <source>
        <strain evidence="1 2">NNSch 2386</strain>
    </source>
</reference>
<accession>A0ABD5AZM3</accession>
<evidence type="ECO:0000313" key="1">
    <source>
        <dbReference type="EMBL" id="MDQ7176659.1"/>
    </source>
</evidence>
<evidence type="ECO:0000313" key="2">
    <source>
        <dbReference type="Proteomes" id="UP001240157"/>
    </source>
</evidence>